<proteinExistence type="predicted"/>
<reference evidence="2 3" key="1">
    <citation type="submission" date="2018-01" db="EMBL/GenBank/DDBJ databases">
        <title>Whole genome sequencing of Histamine producing bacteria.</title>
        <authorList>
            <person name="Butler K."/>
        </authorList>
    </citation>
    <scope>NUCLEOTIDE SEQUENCE [LARGE SCALE GENOMIC DNA]</scope>
    <source>
        <strain evidence="2 3">JCM 12947</strain>
    </source>
</reference>
<organism evidence="2 3">
    <name type="scientific">Photobacterium frigidiphilum</name>
    <dbReference type="NCBI Taxonomy" id="264736"/>
    <lineage>
        <taxon>Bacteria</taxon>
        <taxon>Pseudomonadati</taxon>
        <taxon>Pseudomonadota</taxon>
        <taxon>Gammaproteobacteria</taxon>
        <taxon>Vibrionales</taxon>
        <taxon>Vibrionaceae</taxon>
        <taxon>Photobacterium</taxon>
    </lineage>
</organism>
<evidence type="ECO:0000313" key="3">
    <source>
        <dbReference type="Proteomes" id="UP000240987"/>
    </source>
</evidence>
<dbReference type="AlphaFoldDB" id="A0A2T3JFP5"/>
<gene>
    <name evidence="2" type="ORF">C9J12_14510</name>
</gene>
<evidence type="ECO:0000313" key="2">
    <source>
        <dbReference type="EMBL" id="PSU47750.1"/>
    </source>
</evidence>
<accession>A0A2T3JFP5</accession>
<keyword evidence="1" id="KW-0732">Signal</keyword>
<dbReference type="OrthoDB" id="5815310at2"/>
<comment type="caution">
    <text evidence="2">The sequence shown here is derived from an EMBL/GenBank/DDBJ whole genome shotgun (WGS) entry which is preliminary data.</text>
</comment>
<dbReference type="EMBL" id="PYMJ01000013">
    <property type="protein sequence ID" value="PSU47750.1"/>
    <property type="molecule type" value="Genomic_DNA"/>
</dbReference>
<sequence>MQFKQKISTLGLLLPFMLIPSSVMASSSQFNFEGKWQCEPTEVTDPNEESWVMYDFRDDGTVMSEEWVRYQSEKKTQLEFKLFIDYRFELKGNDYVLKPLALTREIISDPHNIDPFNYDQRRDLTGYRIFFKPTLKGDEKAQFDMWYHITPEDHFSMQCEKQERISIVLR</sequence>
<name>A0A2T3JFP5_9GAMM</name>
<feature type="signal peptide" evidence="1">
    <location>
        <begin position="1"/>
        <end position="25"/>
    </location>
</feature>
<protein>
    <recommendedName>
        <fullName evidence="4">Secreted protein</fullName>
    </recommendedName>
</protein>
<keyword evidence="3" id="KW-1185">Reference proteome</keyword>
<dbReference type="RefSeq" id="WP_107243371.1">
    <property type="nucleotide sequence ID" value="NZ_PYMJ01000013.1"/>
</dbReference>
<evidence type="ECO:0008006" key="4">
    <source>
        <dbReference type="Google" id="ProtNLM"/>
    </source>
</evidence>
<dbReference type="Proteomes" id="UP000240987">
    <property type="component" value="Unassembled WGS sequence"/>
</dbReference>
<feature type="chain" id="PRO_5015650331" description="Secreted protein" evidence="1">
    <location>
        <begin position="26"/>
        <end position="170"/>
    </location>
</feature>
<evidence type="ECO:0000256" key="1">
    <source>
        <dbReference type="SAM" id="SignalP"/>
    </source>
</evidence>